<protein>
    <submittedName>
        <fullName evidence="1">Uncharacterized protein</fullName>
    </submittedName>
</protein>
<comment type="caution">
    <text evidence="1">The sequence shown here is derived from an EMBL/GenBank/DDBJ whole genome shotgun (WGS) entry which is preliminary data.</text>
</comment>
<organism evidence="1 2">
    <name type="scientific">Cuscuta europaea</name>
    <name type="common">European dodder</name>
    <dbReference type="NCBI Taxonomy" id="41803"/>
    <lineage>
        <taxon>Eukaryota</taxon>
        <taxon>Viridiplantae</taxon>
        <taxon>Streptophyta</taxon>
        <taxon>Embryophyta</taxon>
        <taxon>Tracheophyta</taxon>
        <taxon>Spermatophyta</taxon>
        <taxon>Magnoliopsida</taxon>
        <taxon>eudicotyledons</taxon>
        <taxon>Gunneridae</taxon>
        <taxon>Pentapetalae</taxon>
        <taxon>asterids</taxon>
        <taxon>lamiids</taxon>
        <taxon>Solanales</taxon>
        <taxon>Convolvulaceae</taxon>
        <taxon>Cuscuteae</taxon>
        <taxon>Cuscuta</taxon>
        <taxon>Cuscuta subgen. Cuscuta</taxon>
    </lineage>
</organism>
<proteinExistence type="predicted"/>
<name>A0A9P1ECA2_CUSEU</name>
<evidence type="ECO:0000313" key="1">
    <source>
        <dbReference type="EMBL" id="CAH9096553.1"/>
    </source>
</evidence>
<dbReference type="AlphaFoldDB" id="A0A9P1ECA2"/>
<keyword evidence="2" id="KW-1185">Reference proteome</keyword>
<sequence length="22" mass="2688">MERRKSLMMSCWEGGQLPYQTR</sequence>
<dbReference type="EMBL" id="CAMAPE010000035">
    <property type="protein sequence ID" value="CAH9096553.1"/>
    <property type="molecule type" value="Genomic_DNA"/>
</dbReference>
<accession>A0A9P1ECA2</accession>
<gene>
    <name evidence="1" type="ORF">CEURO_LOCUS13451</name>
</gene>
<dbReference type="Proteomes" id="UP001152484">
    <property type="component" value="Unassembled WGS sequence"/>
</dbReference>
<evidence type="ECO:0000313" key="2">
    <source>
        <dbReference type="Proteomes" id="UP001152484"/>
    </source>
</evidence>
<reference evidence="1" key="1">
    <citation type="submission" date="2022-07" db="EMBL/GenBank/DDBJ databases">
        <authorList>
            <person name="Macas J."/>
            <person name="Novak P."/>
            <person name="Neumann P."/>
        </authorList>
    </citation>
    <scope>NUCLEOTIDE SEQUENCE</scope>
</reference>